<feature type="region of interest" description="Disordered" evidence="1">
    <location>
        <begin position="42"/>
        <end position="79"/>
    </location>
</feature>
<feature type="compositionally biased region" description="Basic and acidic residues" evidence="1">
    <location>
        <begin position="61"/>
        <end position="72"/>
    </location>
</feature>
<comment type="caution">
    <text evidence="2">The sequence shown here is derived from an EMBL/GenBank/DDBJ whole genome shotgun (WGS) entry which is preliminary data.</text>
</comment>
<organism evidence="2 3">
    <name type="scientific">Stereocaulon virgatum</name>
    <dbReference type="NCBI Taxonomy" id="373712"/>
    <lineage>
        <taxon>Eukaryota</taxon>
        <taxon>Fungi</taxon>
        <taxon>Dikarya</taxon>
        <taxon>Ascomycota</taxon>
        <taxon>Pezizomycotina</taxon>
        <taxon>Lecanoromycetes</taxon>
        <taxon>OSLEUM clade</taxon>
        <taxon>Lecanoromycetidae</taxon>
        <taxon>Lecanorales</taxon>
        <taxon>Lecanorineae</taxon>
        <taxon>Stereocaulaceae</taxon>
        <taxon>Stereocaulon</taxon>
    </lineage>
</organism>
<feature type="region of interest" description="Disordered" evidence="1">
    <location>
        <begin position="106"/>
        <end position="134"/>
    </location>
</feature>
<feature type="compositionally biased region" description="Polar residues" evidence="1">
    <location>
        <begin position="1"/>
        <end position="19"/>
    </location>
</feature>
<sequence>MSPTNGSEAAPQKRTSSEATVPMFPTFPASKAHAAWKTFTSRLKGKSAPDLRRWSSYSRASEPDKASVRDEQRPEDEENSHFCESLLGLMKRSSRFDYLAITKEEKVNKQENKHEQEQSKTIQVRRAKRFSWAR</sequence>
<feature type="region of interest" description="Disordered" evidence="1">
    <location>
        <begin position="1"/>
        <end position="27"/>
    </location>
</feature>
<protein>
    <submittedName>
        <fullName evidence="2">Uncharacterized protein</fullName>
    </submittedName>
</protein>
<feature type="compositionally biased region" description="Basic residues" evidence="1">
    <location>
        <begin position="123"/>
        <end position="134"/>
    </location>
</feature>
<name>A0ABR4AAW9_9LECA</name>
<reference evidence="2 3" key="1">
    <citation type="submission" date="2024-09" db="EMBL/GenBank/DDBJ databases">
        <title>Rethinking Asexuality: The Enigmatic Case of Functional Sexual Genes in Lepraria (Stereocaulaceae).</title>
        <authorList>
            <person name="Doellman M."/>
            <person name="Sun Y."/>
            <person name="Barcenas-Pena A."/>
            <person name="Lumbsch H.T."/>
            <person name="Grewe F."/>
        </authorList>
    </citation>
    <scope>NUCLEOTIDE SEQUENCE [LARGE SCALE GENOMIC DNA]</scope>
    <source>
        <strain evidence="2 3">Mercado 3170</strain>
    </source>
</reference>
<dbReference type="Proteomes" id="UP001590950">
    <property type="component" value="Unassembled WGS sequence"/>
</dbReference>
<evidence type="ECO:0000313" key="2">
    <source>
        <dbReference type="EMBL" id="KAL2042240.1"/>
    </source>
</evidence>
<dbReference type="EMBL" id="JBEFKJ010000014">
    <property type="protein sequence ID" value="KAL2042240.1"/>
    <property type="molecule type" value="Genomic_DNA"/>
</dbReference>
<proteinExistence type="predicted"/>
<keyword evidence="3" id="KW-1185">Reference proteome</keyword>
<evidence type="ECO:0000313" key="3">
    <source>
        <dbReference type="Proteomes" id="UP001590950"/>
    </source>
</evidence>
<gene>
    <name evidence="2" type="ORF">N7G274_004728</name>
</gene>
<feature type="compositionally biased region" description="Basic and acidic residues" evidence="1">
    <location>
        <begin position="106"/>
        <end position="118"/>
    </location>
</feature>
<accession>A0ABR4AAW9</accession>
<evidence type="ECO:0000256" key="1">
    <source>
        <dbReference type="SAM" id="MobiDB-lite"/>
    </source>
</evidence>